<keyword evidence="3" id="KW-0378">Hydrolase</keyword>
<sequence>MPLSTKSLRNPALAPLLLSPILITLYGCTPGPKVDEVANTAEKTMVTFGDAMVVTANPIATSVGEEILRAGGSAVDAAVAIESILSLVEPQSSGLGGGGFMVYYHAADQSIEVYDGREKAPLGAHSDMFLQEDGTRYGYLEAKNSGLSIGVPGMVSMLDLAHSDRGRLPWGDLLEPAKRLATEGFIPSPRLRSFFEKYGMRLIPTTLEQGPLDAYQYFFDDNGTMKDRIVNIEYADTLDIIAKDPKAFYRGPLAEAMVSAAAHSPRAGTLSLDDLASYSARKLEPLCMDYRELTLCGPPPPSSWVAVGMTLGMLEATNFPTGDEMTDWAMFTEAQRLAYADRDFYVADDDAVAVPLSGMLNRDYLAQRAALISPDGAAEKVLEGDPWAFDVERTAALPGRDTTIDYAGTTHFVVVDKWGNAVSMTATVESIFGSTRMAGGMFLNNELTDFAKEPRDADGVLVANHPAPGKRPRSSMSPTIALNSDGSFNMATGSPGGNSIIAYTLKTLVGVIDWELTPQEAVNLPNVVARGDTVRVESARASAEMLESMRAFGFQIKESAGENSGLSVILRHDDGSLEGGVDPRREGTIATITPEP</sequence>
<comment type="similarity">
    <text evidence="1">Belongs to the gamma-glutamyltransferase family.</text>
</comment>
<feature type="compositionally biased region" description="Basic and acidic residues" evidence="5">
    <location>
        <begin position="577"/>
        <end position="587"/>
    </location>
</feature>
<gene>
    <name evidence="6" type="ORF">R0137_01535</name>
</gene>
<keyword evidence="4" id="KW-0865">Zymogen</keyword>
<evidence type="ECO:0000256" key="2">
    <source>
        <dbReference type="ARBA" id="ARBA00022679"/>
    </source>
</evidence>
<dbReference type="InterPro" id="IPR029055">
    <property type="entry name" value="Ntn_hydrolases_N"/>
</dbReference>
<dbReference type="InterPro" id="IPR043138">
    <property type="entry name" value="GGT_lsub"/>
</dbReference>
<name>A0ABZ0ICL0_9GAMM</name>
<organism evidence="6 7">
    <name type="scientific">Congregibacter brevis</name>
    <dbReference type="NCBI Taxonomy" id="3081201"/>
    <lineage>
        <taxon>Bacteria</taxon>
        <taxon>Pseudomonadati</taxon>
        <taxon>Pseudomonadota</taxon>
        <taxon>Gammaproteobacteria</taxon>
        <taxon>Cellvibrionales</taxon>
        <taxon>Halieaceae</taxon>
        <taxon>Congregibacter</taxon>
    </lineage>
</organism>
<dbReference type="PANTHER" id="PTHR43199">
    <property type="entry name" value="GLUTATHIONE HYDROLASE"/>
    <property type="match status" value="1"/>
</dbReference>
<dbReference type="Pfam" id="PF01019">
    <property type="entry name" value="G_glu_transpept"/>
    <property type="match status" value="1"/>
</dbReference>
<evidence type="ECO:0000256" key="5">
    <source>
        <dbReference type="SAM" id="MobiDB-lite"/>
    </source>
</evidence>
<feature type="region of interest" description="Disordered" evidence="5">
    <location>
        <begin position="577"/>
        <end position="596"/>
    </location>
</feature>
<evidence type="ECO:0000313" key="6">
    <source>
        <dbReference type="EMBL" id="WOJ97267.1"/>
    </source>
</evidence>
<dbReference type="PRINTS" id="PR01210">
    <property type="entry name" value="GGTRANSPTASE"/>
</dbReference>
<evidence type="ECO:0000256" key="1">
    <source>
        <dbReference type="ARBA" id="ARBA00009381"/>
    </source>
</evidence>
<evidence type="ECO:0000313" key="7">
    <source>
        <dbReference type="Proteomes" id="UP001626549"/>
    </source>
</evidence>
<dbReference type="Proteomes" id="UP001626549">
    <property type="component" value="Chromosome"/>
</dbReference>
<dbReference type="EMBL" id="CP136865">
    <property type="protein sequence ID" value="WOJ97267.1"/>
    <property type="molecule type" value="Genomic_DNA"/>
</dbReference>
<dbReference type="Gene3D" id="3.60.20.40">
    <property type="match status" value="1"/>
</dbReference>
<dbReference type="InterPro" id="IPR051792">
    <property type="entry name" value="GGT_bact"/>
</dbReference>
<dbReference type="InterPro" id="IPR043137">
    <property type="entry name" value="GGT_ssub_C"/>
</dbReference>
<dbReference type="PROSITE" id="PS51257">
    <property type="entry name" value="PROKAR_LIPOPROTEIN"/>
    <property type="match status" value="1"/>
</dbReference>
<evidence type="ECO:0000256" key="3">
    <source>
        <dbReference type="ARBA" id="ARBA00022801"/>
    </source>
</evidence>
<accession>A0ABZ0ICL0</accession>
<dbReference type="PANTHER" id="PTHR43199:SF1">
    <property type="entry name" value="GLUTATHIONE HYDROLASE PROENZYME"/>
    <property type="match status" value="1"/>
</dbReference>
<proteinExistence type="inferred from homology"/>
<protein>
    <submittedName>
        <fullName evidence="6">Gamma-glutamyltransferase family protein</fullName>
    </submittedName>
</protein>
<reference evidence="6 7" key="1">
    <citation type="submission" date="2023-10" db="EMBL/GenBank/DDBJ databases">
        <title>Two novel species belonging to the OM43/NOR5 clade.</title>
        <authorList>
            <person name="Park M."/>
        </authorList>
    </citation>
    <scope>NUCLEOTIDE SEQUENCE [LARGE SCALE GENOMIC DNA]</scope>
    <source>
        <strain evidence="6 7">IMCC45268</strain>
    </source>
</reference>
<keyword evidence="7" id="KW-1185">Reference proteome</keyword>
<keyword evidence="2" id="KW-0808">Transferase</keyword>
<evidence type="ECO:0000256" key="4">
    <source>
        <dbReference type="ARBA" id="ARBA00023145"/>
    </source>
</evidence>
<dbReference type="RefSeq" id="WP_407328008.1">
    <property type="nucleotide sequence ID" value="NZ_CP136865.1"/>
</dbReference>
<dbReference type="Gene3D" id="1.10.246.130">
    <property type="match status" value="1"/>
</dbReference>
<dbReference type="SUPFAM" id="SSF56235">
    <property type="entry name" value="N-terminal nucleophile aminohydrolases (Ntn hydrolases)"/>
    <property type="match status" value="1"/>
</dbReference>